<dbReference type="GO" id="GO:0005581">
    <property type="term" value="C:collagen trimer"/>
    <property type="evidence" value="ECO:0007669"/>
    <property type="project" value="UniProtKB-KW"/>
</dbReference>
<dbReference type="Gene3D" id="2.60.120.40">
    <property type="match status" value="1"/>
</dbReference>
<dbReference type="PANTHER" id="PTHR15427:SF33">
    <property type="entry name" value="COLLAGEN IV NC1 DOMAIN-CONTAINING PROTEIN"/>
    <property type="match status" value="1"/>
</dbReference>
<dbReference type="KEGG" id="cvn:111101461"/>
<name>A0A8B8AER7_CRAVI</name>
<keyword evidence="4" id="KW-0732">Signal</keyword>
<dbReference type="SMART" id="SM00110">
    <property type="entry name" value="C1Q"/>
    <property type="match status" value="1"/>
</dbReference>
<dbReference type="PANTHER" id="PTHR15427">
    <property type="entry name" value="EMILIN ELASTIN MICROFIBRIL INTERFACE-LOCATED PROTEIN ELASTIN MICROFIBRIL INTERFACER"/>
    <property type="match status" value="1"/>
</dbReference>
<evidence type="ECO:0000313" key="6">
    <source>
        <dbReference type="Proteomes" id="UP000694844"/>
    </source>
</evidence>
<dbReference type="RefSeq" id="XP_022289670.1">
    <property type="nucleotide sequence ID" value="XM_022433962.1"/>
</dbReference>
<evidence type="ECO:0000256" key="3">
    <source>
        <dbReference type="SAM" id="Coils"/>
    </source>
</evidence>
<reference evidence="7" key="1">
    <citation type="submission" date="2025-08" db="UniProtKB">
        <authorList>
            <consortium name="RefSeq"/>
        </authorList>
    </citation>
    <scope>IDENTIFICATION</scope>
    <source>
        <tissue evidence="7">Whole sample</tissue>
    </source>
</reference>
<dbReference type="InterPro" id="IPR050392">
    <property type="entry name" value="Collagen/C1q_domain"/>
</dbReference>
<keyword evidence="2" id="KW-0964">Secreted</keyword>
<dbReference type="SUPFAM" id="SSF49842">
    <property type="entry name" value="TNF-like"/>
    <property type="match status" value="1"/>
</dbReference>
<evidence type="ECO:0000256" key="1">
    <source>
        <dbReference type="ARBA" id="ARBA00004613"/>
    </source>
</evidence>
<dbReference type="OrthoDB" id="6052633at2759"/>
<dbReference type="PRINTS" id="PR00007">
    <property type="entry name" value="COMPLEMNTC1Q"/>
</dbReference>
<feature type="domain" description="C1q" evidence="5">
    <location>
        <begin position="137"/>
        <end position="270"/>
    </location>
</feature>
<dbReference type="Pfam" id="PF00386">
    <property type="entry name" value="C1q"/>
    <property type="match status" value="1"/>
</dbReference>
<dbReference type="AlphaFoldDB" id="A0A8B8AER7"/>
<evidence type="ECO:0000313" key="7">
    <source>
        <dbReference type="RefSeq" id="XP_022289670.1"/>
    </source>
</evidence>
<gene>
    <name evidence="7" type="primary">LOC111101461</name>
</gene>
<evidence type="ECO:0000256" key="4">
    <source>
        <dbReference type="SAM" id="SignalP"/>
    </source>
</evidence>
<accession>A0A8B8AER7</accession>
<feature type="coiled-coil region" evidence="3">
    <location>
        <begin position="30"/>
        <end position="64"/>
    </location>
</feature>
<dbReference type="GeneID" id="111101461"/>
<organism evidence="6 7">
    <name type="scientific">Crassostrea virginica</name>
    <name type="common">Eastern oyster</name>
    <dbReference type="NCBI Taxonomy" id="6565"/>
    <lineage>
        <taxon>Eukaryota</taxon>
        <taxon>Metazoa</taxon>
        <taxon>Spiralia</taxon>
        <taxon>Lophotrochozoa</taxon>
        <taxon>Mollusca</taxon>
        <taxon>Bivalvia</taxon>
        <taxon>Autobranchia</taxon>
        <taxon>Pteriomorphia</taxon>
        <taxon>Ostreida</taxon>
        <taxon>Ostreoidea</taxon>
        <taxon>Ostreidae</taxon>
        <taxon>Crassostrea</taxon>
    </lineage>
</organism>
<feature type="signal peptide" evidence="4">
    <location>
        <begin position="1"/>
        <end position="26"/>
    </location>
</feature>
<dbReference type="Proteomes" id="UP000694844">
    <property type="component" value="Chromosome 6"/>
</dbReference>
<dbReference type="PROSITE" id="PS50871">
    <property type="entry name" value="C1Q"/>
    <property type="match status" value="1"/>
</dbReference>
<sequence length="270" mass="30690">MIFSGKCMLFLCSLICMTSGFLKVKGANLNDACYEDIQTLRQELNILRQQLKLQEEEIKKLREVLPRKTNHRRDDFKREVLSSKASRGQFASFLAQEMAPRSFKRDQLLTEIKSLRTDIRVPHNVTSRQKRKFTRQDKTPHIAFFADRVSHGGNLGLHQTLVFGHVLTNVGNFYNRFTGIFTPNVTGLYVFHVQILTCHMGQDFRTELVVEGVVRSSHFTGDSTHCSNGGGMAIVHVNAWDSVWVRVRTPGEYNSIAAESSFAGFLLYAS</sequence>
<keyword evidence="6" id="KW-1185">Reference proteome</keyword>
<dbReference type="InterPro" id="IPR008983">
    <property type="entry name" value="Tumour_necrosis_fac-like_dom"/>
</dbReference>
<evidence type="ECO:0000259" key="5">
    <source>
        <dbReference type="PROSITE" id="PS50871"/>
    </source>
</evidence>
<comment type="subcellular location">
    <subcellularLocation>
        <location evidence="1">Secreted</location>
    </subcellularLocation>
</comment>
<proteinExistence type="predicted"/>
<protein>
    <submittedName>
        <fullName evidence="7">Uncharacterized protein LOC111101461</fullName>
    </submittedName>
</protein>
<keyword evidence="3" id="KW-0175">Coiled coil</keyword>
<evidence type="ECO:0000256" key="2">
    <source>
        <dbReference type="ARBA" id="ARBA00022525"/>
    </source>
</evidence>
<dbReference type="InterPro" id="IPR001073">
    <property type="entry name" value="C1q_dom"/>
</dbReference>
<feature type="chain" id="PRO_5034940843" evidence="4">
    <location>
        <begin position="27"/>
        <end position="270"/>
    </location>
</feature>